<evidence type="ECO:0000256" key="2">
    <source>
        <dbReference type="ARBA" id="ARBA00023125"/>
    </source>
</evidence>
<keyword evidence="1 3" id="KW-0597">Phosphoprotein</keyword>
<dbReference type="InterPro" id="IPR011006">
    <property type="entry name" value="CheY-like_superfamily"/>
</dbReference>
<reference evidence="6 7" key="1">
    <citation type="submission" date="2017-05" db="EMBL/GenBank/DDBJ databases">
        <title>The complete genome sequence of Deinococcus ficus isolated from the rhizosphere of the Ficus religiosa L. in Taiwan.</title>
        <authorList>
            <person name="Wu K.-M."/>
            <person name="Liao T.-L."/>
            <person name="Liu Y.-M."/>
            <person name="Young C.-C."/>
            <person name="Tsai S.-F."/>
        </authorList>
    </citation>
    <scope>NUCLEOTIDE SEQUENCE [LARGE SCALE GENOMIC DNA]</scope>
    <source>
        <strain evidence="6 7">CC-FR2-10</strain>
    </source>
</reference>
<dbReference type="PRINTS" id="PR00038">
    <property type="entry name" value="HTHLUXR"/>
</dbReference>
<dbReference type="Proteomes" id="UP000259030">
    <property type="component" value="Chromosome"/>
</dbReference>
<protein>
    <submittedName>
        <fullName evidence="6">DNA-binding response regulator</fullName>
    </submittedName>
</protein>
<evidence type="ECO:0000313" key="7">
    <source>
        <dbReference type="Proteomes" id="UP000259030"/>
    </source>
</evidence>
<feature type="domain" description="Response regulatory" evidence="5">
    <location>
        <begin position="20"/>
        <end position="136"/>
    </location>
</feature>
<dbReference type="SUPFAM" id="SSF52172">
    <property type="entry name" value="CheY-like"/>
    <property type="match status" value="1"/>
</dbReference>
<gene>
    <name evidence="6" type="ORF">DFI_04365</name>
</gene>
<dbReference type="PANTHER" id="PTHR43214:SF43">
    <property type="entry name" value="TWO-COMPONENT RESPONSE REGULATOR"/>
    <property type="match status" value="1"/>
</dbReference>
<dbReference type="RefSeq" id="WP_027462080.1">
    <property type="nucleotide sequence ID" value="NZ_BNAK01000006.1"/>
</dbReference>
<organism evidence="6 7">
    <name type="scientific">Deinococcus ficus</name>
    <dbReference type="NCBI Taxonomy" id="317577"/>
    <lineage>
        <taxon>Bacteria</taxon>
        <taxon>Thermotogati</taxon>
        <taxon>Deinococcota</taxon>
        <taxon>Deinococci</taxon>
        <taxon>Deinococcales</taxon>
        <taxon>Deinococcaceae</taxon>
        <taxon>Deinococcus</taxon>
    </lineage>
</organism>
<dbReference type="InterPro" id="IPR058245">
    <property type="entry name" value="NreC/VraR/RcsB-like_REC"/>
</dbReference>
<evidence type="ECO:0000259" key="5">
    <source>
        <dbReference type="PROSITE" id="PS50110"/>
    </source>
</evidence>
<dbReference type="GO" id="GO:0000160">
    <property type="term" value="P:phosphorelay signal transduction system"/>
    <property type="evidence" value="ECO:0007669"/>
    <property type="project" value="InterPro"/>
</dbReference>
<dbReference type="GO" id="GO:0003677">
    <property type="term" value="F:DNA binding"/>
    <property type="evidence" value="ECO:0007669"/>
    <property type="project" value="UniProtKB-KW"/>
</dbReference>
<dbReference type="InterPro" id="IPR000792">
    <property type="entry name" value="Tscrpt_reg_LuxR_C"/>
</dbReference>
<dbReference type="SMART" id="SM00421">
    <property type="entry name" value="HTH_LUXR"/>
    <property type="match status" value="1"/>
</dbReference>
<evidence type="ECO:0000313" key="6">
    <source>
        <dbReference type="EMBL" id="ASN80345.1"/>
    </source>
</evidence>
<dbReference type="InterPro" id="IPR016032">
    <property type="entry name" value="Sig_transdc_resp-reg_C-effctor"/>
</dbReference>
<dbReference type="Pfam" id="PF00072">
    <property type="entry name" value="Response_reg"/>
    <property type="match status" value="1"/>
</dbReference>
<keyword evidence="2 6" id="KW-0238">DNA-binding</keyword>
<evidence type="ECO:0000256" key="1">
    <source>
        <dbReference type="ARBA" id="ARBA00022553"/>
    </source>
</evidence>
<feature type="domain" description="HTH luxR-type" evidence="4">
    <location>
        <begin position="156"/>
        <end position="221"/>
    </location>
</feature>
<accession>A0A221SUM4</accession>
<dbReference type="GO" id="GO:0006355">
    <property type="term" value="P:regulation of DNA-templated transcription"/>
    <property type="evidence" value="ECO:0007669"/>
    <property type="project" value="InterPro"/>
</dbReference>
<dbReference type="KEGG" id="dfc:DFI_04365"/>
<dbReference type="PROSITE" id="PS50110">
    <property type="entry name" value="RESPONSE_REGULATORY"/>
    <property type="match status" value="1"/>
</dbReference>
<dbReference type="SMART" id="SM00448">
    <property type="entry name" value="REC"/>
    <property type="match status" value="1"/>
</dbReference>
<feature type="modified residue" description="4-aspartylphosphate" evidence="3">
    <location>
        <position position="71"/>
    </location>
</feature>
<dbReference type="STRING" id="317577.GCA_000419625_00265"/>
<dbReference type="InterPro" id="IPR039420">
    <property type="entry name" value="WalR-like"/>
</dbReference>
<dbReference type="PANTHER" id="PTHR43214">
    <property type="entry name" value="TWO-COMPONENT RESPONSE REGULATOR"/>
    <property type="match status" value="1"/>
</dbReference>
<evidence type="ECO:0000259" key="4">
    <source>
        <dbReference type="PROSITE" id="PS50043"/>
    </source>
</evidence>
<dbReference type="EMBL" id="CP021081">
    <property type="protein sequence ID" value="ASN80345.1"/>
    <property type="molecule type" value="Genomic_DNA"/>
</dbReference>
<name>A0A221SUM4_9DEIO</name>
<dbReference type="CDD" id="cd17535">
    <property type="entry name" value="REC_NarL-like"/>
    <property type="match status" value="1"/>
</dbReference>
<proteinExistence type="predicted"/>
<dbReference type="PROSITE" id="PS50043">
    <property type="entry name" value="HTH_LUXR_2"/>
    <property type="match status" value="1"/>
</dbReference>
<dbReference type="Gene3D" id="3.40.50.2300">
    <property type="match status" value="1"/>
</dbReference>
<keyword evidence="7" id="KW-1185">Reference proteome</keyword>
<dbReference type="Pfam" id="PF00196">
    <property type="entry name" value="GerE"/>
    <property type="match status" value="1"/>
</dbReference>
<sequence length="230" mass="24824">MTSTDPTPDAHTPDPARTVRVLLVDDHAVVRQGLKLFLGLDPDIEVIGEAANGEEAVTQAQALHPDVVVMDLMMPVMDGITATRTLRRLLPDTEVIALTSTLEEHKVNGAIEAGAISYMLKDASSDTLADAIHAAARGEVRLHPEAARRLVRDFRGPDMRETLTPKETIVLQLIARGHSNRDIAAEQGVSEATVKTHVSRLLGKLGLDSRTQAALYALRHGLASLDDTAR</sequence>
<dbReference type="SUPFAM" id="SSF46894">
    <property type="entry name" value="C-terminal effector domain of the bipartite response regulators"/>
    <property type="match status" value="1"/>
</dbReference>
<dbReference type="AlphaFoldDB" id="A0A221SUM4"/>
<evidence type="ECO:0000256" key="3">
    <source>
        <dbReference type="PROSITE-ProRule" id="PRU00169"/>
    </source>
</evidence>
<dbReference type="InterPro" id="IPR001789">
    <property type="entry name" value="Sig_transdc_resp-reg_receiver"/>
</dbReference>
<dbReference type="CDD" id="cd06170">
    <property type="entry name" value="LuxR_C_like"/>
    <property type="match status" value="1"/>
</dbReference>